<dbReference type="OrthoDB" id="2411290at2"/>
<evidence type="ECO:0000313" key="3">
    <source>
        <dbReference type="Proteomes" id="UP000254956"/>
    </source>
</evidence>
<dbReference type="GeneID" id="97286472"/>
<reference evidence="1 4" key="2">
    <citation type="submission" date="2019-07" db="EMBL/GenBank/DDBJ databases">
        <title>Whole genome shotgun sequence of Staphylococcus arlettae NBRC 109765.</title>
        <authorList>
            <person name="Hosoyama A."/>
            <person name="Uohara A."/>
            <person name="Ohji S."/>
            <person name="Ichikawa N."/>
        </authorList>
    </citation>
    <scope>NUCLEOTIDE SEQUENCE [LARGE SCALE GENOMIC DNA]</scope>
    <source>
        <strain evidence="1 4">NBRC 109765</strain>
    </source>
</reference>
<dbReference type="EMBL" id="BKAV01000015">
    <property type="protein sequence ID" value="GEQ00450.1"/>
    <property type="molecule type" value="Genomic_DNA"/>
</dbReference>
<evidence type="ECO:0000313" key="4">
    <source>
        <dbReference type="Proteomes" id="UP000321598"/>
    </source>
</evidence>
<gene>
    <name evidence="2" type="ORF">NCTC12413_00152</name>
    <name evidence="1" type="ORF">SAR03_14870</name>
</gene>
<keyword evidence="4" id="KW-1185">Reference proteome</keyword>
<evidence type="ECO:0000313" key="2">
    <source>
        <dbReference type="EMBL" id="SUJ07470.1"/>
    </source>
</evidence>
<accession>A0A380BVR4</accession>
<dbReference type="EMBL" id="UGZE01000001">
    <property type="protein sequence ID" value="SUJ07470.1"/>
    <property type="molecule type" value="Genomic_DNA"/>
</dbReference>
<dbReference type="STRING" id="1212545.SARL_08279"/>
<evidence type="ECO:0000313" key="1">
    <source>
        <dbReference type="EMBL" id="GEQ00450.1"/>
    </source>
</evidence>
<organism evidence="2 3">
    <name type="scientific">Staphylococcus arlettae</name>
    <dbReference type="NCBI Taxonomy" id="29378"/>
    <lineage>
        <taxon>Bacteria</taxon>
        <taxon>Bacillati</taxon>
        <taxon>Bacillota</taxon>
        <taxon>Bacilli</taxon>
        <taxon>Bacillales</taxon>
        <taxon>Staphylococcaceae</taxon>
        <taxon>Staphylococcus</taxon>
    </lineage>
</organism>
<dbReference type="Proteomes" id="UP000254956">
    <property type="component" value="Unassembled WGS sequence"/>
</dbReference>
<name>A0A380BVR4_9STAP</name>
<dbReference type="RefSeq" id="WP_002510377.1">
    <property type="nucleotide sequence ID" value="NZ_AP019698.1"/>
</dbReference>
<protein>
    <recommendedName>
        <fullName evidence="5">Phage protein</fullName>
    </recommendedName>
</protein>
<dbReference type="AlphaFoldDB" id="A0A380BVR4"/>
<reference evidence="2 3" key="1">
    <citation type="submission" date="2018-06" db="EMBL/GenBank/DDBJ databases">
        <authorList>
            <consortium name="Pathogen Informatics"/>
            <person name="Doyle S."/>
        </authorList>
    </citation>
    <scope>NUCLEOTIDE SEQUENCE [LARGE SCALE GENOMIC DNA]</scope>
    <source>
        <strain evidence="2 3">NCTC12413</strain>
    </source>
</reference>
<sequence length="106" mass="12253">MNYFLALYKGNETEIKIISEESVLDDKNVSLSNNDYVKSLANEIIELSHQNNLFHNDIQRIGLQIDDPERIGYITVETLKDDMESTFGFEAIIHNNYDDLLSQLIK</sequence>
<evidence type="ECO:0008006" key="5">
    <source>
        <dbReference type="Google" id="ProtNLM"/>
    </source>
</evidence>
<dbReference type="Proteomes" id="UP000321598">
    <property type="component" value="Unassembled WGS sequence"/>
</dbReference>
<proteinExistence type="predicted"/>